<evidence type="ECO:0000313" key="2">
    <source>
        <dbReference type="Proteomes" id="UP000619244"/>
    </source>
</evidence>
<keyword evidence="2" id="KW-1185">Reference proteome</keyword>
<dbReference type="EMBL" id="BMVU01000039">
    <property type="protein sequence ID" value="GGX98482.1"/>
    <property type="molecule type" value="Genomic_DNA"/>
</dbReference>
<reference evidence="1" key="2">
    <citation type="submission" date="2020-09" db="EMBL/GenBank/DDBJ databases">
        <authorList>
            <person name="Sun Q."/>
            <person name="Ohkuma M."/>
        </authorList>
    </citation>
    <scope>NUCLEOTIDE SEQUENCE</scope>
    <source>
        <strain evidence="1">JCM 4790</strain>
    </source>
</reference>
<protein>
    <recommendedName>
        <fullName evidence="3">SH3 domain-containing protein</fullName>
    </recommendedName>
</protein>
<dbReference type="AlphaFoldDB" id="A0A918NW38"/>
<evidence type="ECO:0008006" key="3">
    <source>
        <dbReference type="Google" id="ProtNLM"/>
    </source>
</evidence>
<sequence>MAVGNETHPAGDGAEPETVGATGAADVAEAVGVGTAGGAGAADGIGAVDEADIAEVVLGAEVETAAAAAGVETLAAAATYPVAPGVRLNVRSGPGSQYSLVKVLPAGSQVSIRCQRPGETVSGYYGTSNIWDCIASGQYVSDAYVHTGSDGYVAPRCS</sequence>
<organism evidence="1 2">
    <name type="scientific">Streptomyces minutiscleroticus</name>
    <dbReference type="NCBI Taxonomy" id="68238"/>
    <lineage>
        <taxon>Bacteria</taxon>
        <taxon>Bacillati</taxon>
        <taxon>Actinomycetota</taxon>
        <taxon>Actinomycetes</taxon>
        <taxon>Kitasatosporales</taxon>
        <taxon>Streptomycetaceae</taxon>
        <taxon>Streptomyces</taxon>
    </lineage>
</organism>
<dbReference type="Gene3D" id="2.30.30.40">
    <property type="entry name" value="SH3 Domains"/>
    <property type="match status" value="1"/>
</dbReference>
<evidence type="ECO:0000313" key="1">
    <source>
        <dbReference type="EMBL" id="GGX98482.1"/>
    </source>
</evidence>
<dbReference type="Proteomes" id="UP000619244">
    <property type="component" value="Unassembled WGS sequence"/>
</dbReference>
<gene>
    <name evidence="1" type="ORF">GCM10010358_60260</name>
</gene>
<reference evidence="1" key="1">
    <citation type="journal article" date="2014" name="Int. J. Syst. Evol. Microbiol.">
        <title>Complete genome sequence of Corynebacterium casei LMG S-19264T (=DSM 44701T), isolated from a smear-ripened cheese.</title>
        <authorList>
            <consortium name="US DOE Joint Genome Institute (JGI-PGF)"/>
            <person name="Walter F."/>
            <person name="Albersmeier A."/>
            <person name="Kalinowski J."/>
            <person name="Ruckert C."/>
        </authorList>
    </citation>
    <scope>NUCLEOTIDE SEQUENCE</scope>
    <source>
        <strain evidence="1">JCM 4790</strain>
    </source>
</reference>
<accession>A0A918NW38</accession>
<name>A0A918NW38_9ACTN</name>
<comment type="caution">
    <text evidence="1">The sequence shown here is derived from an EMBL/GenBank/DDBJ whole genome shotgun (WGS) entry which is preliminary data.</text>
</comment>
<proteinExistence type="predicted"/>